<evidence type="ECO:0000313" key="3">
    <source>
        <dbReference type="Proteomes" id="UP001595755"/>
    </source>
</evidence>
<protein>
    <submittedName>
        <fullName evidence="2">Uncharacterized protein</fullName>
    </submittedName>
</protein>
<reference evidence="3" key="1">
    <citation type="journal article" date="2019" name="Int. J. Syst. Evol. Microbiol.">
        <title>The Global Catalogue of Microorganisms (GCM) 10K type strain sequencing project: providing services to taxonomists for standard genome sequencing and annotation.</title>
        <authorList>
            <consortium name="The Broad Institute Genomics Platform"/>
            <consortium name="The Broad Institute Genome Sequencing Center for Infectious Disease"/>
            <person name="Wu L."/>
            <person name="Ma J."/>
        </authorList>
    </citation>
    <scope>NUCLEOTIDE SEQUENCE [LARGE SCALE GENOMIC DNA]</scope>
    <source>
        <strain evidence="3">CGMCC 4.1641</strain>
    </source>
</reference>
<organism evidence="2 3">
    <name type="scientific">Cohnella boryungensis</name>
    <dbReference type="NCBI Taxonomy" id="768479"/>
    <lineage>
        <taxon>Bacteria</taxon>
        <taxon>Bacillati</taxon>
        <taxon>Bacillota</taxon>
        <taxon>Bacilli</taxon>
        <taxon>Bacillales</taxon>
        <taxon>Paenibacillaceae</taxon>
        <taxon>Cohnella</taxon>
    </lineage>
</organism>
<feature type="chain" id="PRO_5045731071" evidence="1">
    <location>
        <begin position="23"/>
        <end position="331"/>
    </location>
</feature>
<comment type="caution">
    <text evidence="2">The sequence shown here is derived from an EMBL/GenBank/DDBJ whole genome shotgun (WGS) entry which is preliminary data.</text>
</comment>
<dbReference type="Proteomes" id="UP001595755">
    <property type="component" value="Unassembled WGS sequence"/>
</dbReference>
<dbReference type="RefSeq" id="WP_204602605.1">
    <property type="nucleotide sequence ID" value="NZ_JBHSED010000013.1"/>
</dbReference>
<proteinExistence type="predicted"/>
<gene>
    <name evidence="2" type="ORF">ACFO1S_09480</name>
</gene>
<sequence length="331" mass="37692">MMRKKMILLLVLSLFMTHNAFAQSNMTEADMLEGNFEKKQLVVEQLINQLIEVRLKLASNEEDSLLNLSYSTLASQEAQIEKLLQDQGVRHATQEDLNKIGPSLNGIQPSNSLRAAPPSWGPYANVDILTWGEENVNYNGTNNKLWIFYAVPKNGGGAPLVRHYDWVNLQSQPVPHSTWINKVFTIYAQKTIGQIPIVTWLPYEYFWPSRPTFDSYDDYEIKVSYASTMKYVFKYFSASDVWNLVASANNVSFLEKHSIVTFYNNQLQSPTIKDRQRTVWADGWDNLITTACQSIGGYSWSSVDTQIYKNGNGSTVLSVYPHFAKYAPDLI</sequence>
<evidence type="ECO:0000256" key="1">
    <source>
        <dbReference type="SAM" id="SignalP"/>
    </source>
</evidence>
<accession>A0ABV8SA42</accession>
<feature type="signal peptide" evidence="1">
    <location>
        <begin position="1"/>
        <end position="22"/>
    </location>
</feature>
<evidence type="ECO:0000313" key="2">
    <source>
        <dbReference type="EMBL" id="MFC4303687.1"/>
    </source>
</evidence>
<keyword evidence="3" id="KW-1185">Reference proteome</keyword>
<name>A0ABV8SA42_9BACL</name>
<keyword evidence="1" id="KW-0732">Signal</keyword>
<dbReference type="EMBL" id="JBHSED010000013">
    <property type="protein sequence ID" value="MFC4303687.1"/>
    <property type="molecule type" value="Genomic_DNA"/>
</dbReference>